<comment type="caution">
    <text evidence="9">The sequence shown here is derived from an EMBL/GenBank/DDBJ whole genome shotgun (WGS) entry which is preliminary data.</text>
</comment>
<feature type="domain" description="ABC transmembrane type-1" evidence="8">
    <location>
        <begin position="78"/>
        <end position="285"/>
    </location>
</feature>
<keyword evidence="3" id="KW-1003">Cell membrane</keyword>
<comment type="similarity">
    <text evidence="7">Belongs to the binding-protein-dependent transport system permease family.</text>
</comment>
<name>A0A2K2FQR8_9CLOT</name>
<dbReference type="OrthoDB" id="157184at2"/>
<evidence type="ECO:0000256" key="5">
    <source>
        <dbReference type="ARBA" id="ARBA00022989"/>
    </source>
</evidence>
<evidence type="ECO:0000256" key="6">
    <source>
        <dbReference type="ARBA" id="ARBA00023136"/>
    </source>
</evidence>
<evidence type="ECO:0000256" key="3">
    <source>
        <dbReference type="ARBA" id="ARBA00022475"/>
    </source>
</evidence>
<reference evidence="9 10" key="1">
    <citation type="submission" date="2017-06" db="EMBL/GenBank/DDBJ databases">
        <title>Investigating the central metabolism of Clostridium thermosuccinogenes.</title>
        <authorList>
            <person name="Koendjbiharie J.G."/>
            <person name="van Kranenburg R."/>
        </authorList>
    </citation>
    <scope>NUCLEOTIDE SEQUENCE [LARGE SCALE GENOMIC DNA]</scope>
    <source>
        <strain evidence="9 10">DSM 5806</strain>
    </source>
</reference>
<dbReference type="Proteomes" id="UP000236151">
    <property type="component" value="Unassembled WGS sequence"/>
</dbReference>
<evidence type="ECO:0000313" key="10">
    <source>
        <dbReference type="Proteomes" id="UP000236151"/>
    </source>
</evidence>
<dbReference type="InterPro" id="IPR000515">
    <property type="entry name" value="MetI-like"/>
</dbReference>
<dbReference type="PANTHER" id="PTHR43744">
    <property type="entry name" value="ABC TRANSPORTER PERMEASE PROTEIN MG189-RELATED-RELATED"/>
    <property type="match status" value="1"/>
</dbReference>
<evidence type="ECO:0000256" key="7">
    <source>
        <dbReference type="RuleBase" id="RU363032"/>
    </source>
</evidence>
<feature type="transmembrane region" description="Helical" evidence="7">
    <location>
        <begin position="266"/>
        <end position="285"/>
    </location>
</feature>
<keyword evidence="4 7" id="KW-0812">Transmembrane</keyword>
<feature type="transmembrane region" description="Helical" evidence="7">
    <location>
        <begin position="12"/>
        <end position="37"/>
    </location>
</feature>
<keyword evidence="10" id="KW-1185">Reference proteome</keyword>
<dbReference type="Pfam" id="PF00528">
    <property type="entry name" value="BPD_transp_1"/>
    <property type="match status" value="1"/>
</dbReference>
<feature type="transmembrane region" description="Helical" evidence="7">
    <location>
        <begin position="114"/>
        <end position="133"/>
    </location>
</feature>
<keyword evidence="2 7" id="KW-0813">Transport</keyword>
<dbReference type="GO" id="GO:0055085">
    <property type="term" value="P:transmembrane transport"/>
    <property type="evidence" value="ECO:0007669"/>
    <property type="project" value="InterPro"/>
</dbReference>
<dbReference type="AlphaFoldDB" id="A0A2K2FQR8"/>
<feature type="transmembrane region" description="Helical" evidence="7">
    <location>
        <begin position="145"/>
        <end position="167"/>
    </location>
</feature>
<keyword evidence="6 7" id="KW-0472">Membrane</keyword>
<dbReference type="RefSeq" id="WP_103080252.1">
    <property type="nucleotide sequence ID" value="NZ_CP021850.1"/>
</dbReference>
<protein>
    <submittedName>
        <fullName evidence="9">Sugar ABC transporter permease</fullName>
    </submittedName>
</protein>
<dbReference type="InterPro" id="IPR035906">
    <property type="entry name" value="MetI-like_sf"/>
</dbReference>
<dbReference type="EMBL" id="NIOJ01000004">
    <property type="protein sequence ID" value="PNU01123.1"/>
    <property type="molecule type" value="Genomic_DNA"/>
</dbReference>
<dbReference type="CDD" id="cd06261">
    <property type="entry name" value="TM_PBP2"/>
    <property type="match status" value="1"/>
</dbReference>
<evidence type="ECO:0000256" key="2">
    <source>
        <dbReference type="ARBA" id="ARBA00022448"/>
    </source>
</evidence>
<keyword evidence="5 7" id="KW-1133">Transmembrane helix</keyword>
<feature type="transmembrane region" description="Helical" evidence="7">
    <location>
        <begin position="188"/>
        <end position="213"/>
    </location>
</feature>
<organism evidence="9 10">
    <name type="scientific">Clostridium thermosuccinogenes</name>
    <dbReference type="NCBI Taxonomy" id="84032"/>
    <lineage>
        <taxon>Bacteria</taxon>
        <taxon>Bacillati</taxon>
        <taxon>Bacillota</taxon>
        <taxon>Clostridia</taxon>
        <taxon>Eubacteriales</taxon>
        <taxon>Clostridiaceae</taxon>
        <taxon>Clostridium</taxon>
    </lineage>
</organism>
<dbReference type="KEGG" id="cthd:CDO33_06115"/>
<evidence type="ECO:0000313" key="9">
    <source>
        <dbReference type="EMBL" id="PNU01123.1"/>
    </source>
</evidence>
<comment type="subcellular location">
    <subcellularLocation>
        <location evidence="1 7">Cell membrane</location>
        <topology evidence="1 7">Multi-pass membrane protein</topology>
    </subcellularLocation>
</comment>
<sequence>MSRINKMQKDEIVFNTLAYSFITIFSLCCLIPFLFIISGSFSSERSIIENGFSLIPGEFSLQAYKTVFAVPESILRAYGVTIFITVTGTLVGLFLSAMTAYVLQRKEFKYRNVFSFYFYFTSLFSGGLVPWYILMVRYLNMKNNILALILPSLFNIFYIIIIRSFIYSSIPDSISESAKIDGAGDFKIFIKLVLPLSKPVLATIGLFIAIGYWNNWFNAMLFIDKSNMLPLQYYLYKLLSQITMLRTLISKVPQLSVSVTPPEESFKMAMTVVTIGPIIFLYPFLQKYFVKGIMIGAVKG</sequence>
<dbReference type="GO" id="GO:0005886">
    <property type="term" value="C:plasma membrane"/>
    <property type="evidence" value="ECO:0007669"/>
    <property type="project" value="UniProtKB-SubCell"/>
</dbReference>
<accession>A0A2K2FQR8</accession>
<dbReference type="SUPFAM" id="SSF161098">
    <property type="entry name" value="MetI-like"/>
    <property type="match status" value="1"/>
</dbReference>
<gene>
    <name evidence="9" type="ORF">CDQ84_03090</name>
</gene>
<evidence type="ECO:0000256" key="1">
    <source>
        <dbReference type="ARBA" id="ARBA00004651"/>
    </source>
</evidence>
<feature type="transmembrane region" description="Helical" evidence="7">
    <location>
        <begin position="77"/>
        <end position="102"/>
    </location>
</feature>
<proteinExistence type="inferred from homology"/>
<dbReference type="Gene3D" id="1.10.3720.10">
    <property type="entry name" value="MetI-like"/>
    <property type="match status" value="1"/>
</dbReference>
<evidence type="ECO:0000256" key="4">
    <source>
        <dbReference type="ARBA" id="ARBA00022692"/>
    </source>
</evidence>
<evidence type="ECO:0000259" key="8">
    <source>
        <dbReference type="PROSITE" id="PS50928"/>
    </source>
</evidence>
<dbReference type="PROSITE" id="PS50928">
    <property type="entry name" value="ABC_TM1"/>
    <property type="match status" value="1"/>
</dbReference>
<dbReference type="PANTHER" id="PTHR43744:SF9">
    <property type="entry name" value="POLYGALACTURONAN_RHAMNOGALACTURONAN TRANSPORT SYSTEM PERMEASE PROTEIN YTCP"/>
    <property type="match status" value="1"/>
</dbReference>